<dbReference type="Gene3D" id="3.30.160.60">
    <property type="entry name" value="Classic Zinc Finger"/>
    <property type="match status" value="5"/>
</dbReference>
<feature type="region of interest" description="Disordered" evidence="12">
    <location>
        <begin position="437"/>
        <end position="457"/>
    </location>
</feature>
<reference evidence="14 15" key="1">
    <citation type="journal article" date="2011" name="Proc. Natl. Acad. Sci. U.S.A.">
        <title>Evolutionary erosion of yeast sex chromosomes by mating-type switching accidents.</title>
        <authorList>
            <person name="Gordon J.L."/>
            <person name="Armisen D."/>
            <person name="Proux-Wera E."/>
            <person name="Oheigeartaigh S.S."/>
            <person name="Byrne K.P."/>
            <person name="Wolfe K.H."/>
        </authorList>
    </citation>
    <scope>NUCLEOTIDE SEQUENCE [LARGE SCALE GENOMIC DNA]</scope>
    <source>
        <strain evidence="15">ATCC 10597 / BCRC 20456 / CBS 421 / NBRC 0211 / NRRL Y-12639</strain>
    </source>
</reference>
<dbReference type="InterPro" id="IPR013087">
    <property type="entry name" value="Znf_C2H2_type"/>
</dbReference>
<dbReference type="GO" id="GO:0008270">
    <property type="term" value="F:zinc ion binding"/>
    <property type="evidence" value="ECO:0007669"/>
    <property type="project" value="UniProtKB-KW"/>
</dbReference>
<dbReference type="KEGG" id="ndi:NDAI_0J00160"/>
<dbReference type="SUPFAM" id="SSF57667">
    <property type="entry name" value="beta-beta-alpha zinc fingers"/>
    <property type="match status" value="4"/>
</dbReference>
<dbReference type="GO" id="GO:0000978">
    <property type="term" value="F:RNA polymerase II cis-regulatory region sequence-specific DNA binding"/>
    <property type="evidence" value="ECO:0007669"/>
    <property type="project" value="TreeGrafter"/>
</dbReference>
<dbReference type="eggNOG" id="KOG1721">
    <property type="taxonomic scope" value="Eukaryota"/>
</dbReference>
<organism evidence="14 15">
    <name type="scientific">Naumovozyma dairenensis (strain ATCC 10597 / BCRC 20456 / CBS 421 / NBRC 0211 / NRRL Y-12639)</name>
    <name type="common">Saccharomyces dairenensis</name>
    <dbReference type="NCBI Taxonomy" id="1071378"/>
    <lineage>
        <taxon>Eukaryota</taxon>
        <taxon>Fungi</taxon>
        <taxon>Dikarya</taxon>
        <taxon>Ascomycota</taxon>
        <taxon>Saccharomycotina</taxon>
        <taxon>Saccharomycetes</taxon>
        <taxon>Saccharomycetales</taxon>
        <taxon>Saccharomycetaceae</taxon>
        <taxon>Naumovozyma</taxon>
    </lineage>
</organism>
<feature type="domain" description="C2H2-type" evidence="13">
    <location>
        <begin position="97"/>
        <end position="125"/>
    </location>
</feature>
<evidence type="ECO:0000256" key="1">
    <source>
        <dbReference type="ARBA" id="ARBA00004123"/>
    </source>
</evidence>
<dbReference type="PROSITE" id="PS00028">
    <property type="entry name" value="ZINC_FINGER_C2H2_1"/>
    <property type="match status" value="7"/>
</dbReference>
<dbReference type="GO" id="GO:0001010">
    <property type="term" value="F:RNA polymerase II sequence-specific DNA-binding transcription factor recruiting activity"/>
    <property type="evidence" value="ECO:0007669"/>
    <property type="project" value="EnsemblFungi"/>
</dbReference>
<comment type="subcellular location">
    <subcellularLocation>
        <location evidence="1">Nucleus</location>
    </subcellularLocation>
</comment>
<dbReference type="HOGENOM" id="CLU_044102_0_0_1"/>
<dbReference type="OMA" id="SFYKHPQ"/>
<dbReference type="FunFam" id="3.30.160.60:FF:002391">
    <property type="entry name" value="Transcription factor IIIA"/>
    <property type="match status" value="1"/>
</dbReference>
<dbReference type="PANTHER" id="PTHR23235:SF120">
    <property type="entry name" value="KRUPPEL-LIKE FACTOR 15"/>
    <property type="match status" value="1"/>
</dbReference>
<dbReference type="SMART" id="SM00355">
    <property type="entry name" value="ZnF_C2H2"/>
    <property type="match status" value="9"/>
</dbReference>
<sequence>MVADINLRREDDVQGDDGLGSWKDHLDFENIPMSRCSSTTSITSLTSMQSNGSSVSTASSSRPKKYLCEYDNCNKAFTRPSLLSEHQITFHQGIKPFKCDQCAKSYARKTHLERHIISNHSLEKPFHCQHCGKGVTTRQQLKRHEITHTKSFHCPYENCQESFYKHPQLRSHILSFHLEKLKCKYCNKNFQRPYRLANHIKKHHNPDTENPYQCSVSIDCNLTFKTWTKYQLHIKNDHPKLRCSICNKSCVGENGLKMHMNIHNESLVIKNWKCQFCPIDKFISFSKKTDLLSHYQSCHKDEQIPIELLQNKVPIMADSSTVEDITIKKEHDAVTTKEQNKNEETIAVRRITRAMRRKQNNPIESIRSEINLDKYIENNKERGSSMNLLLNTVGRKYKCTFYKCYRTFKTEDKFKKHIEKHKIHQLKLKILEEKQEEESKKLEEPIDLPVKTANTIE</sequence>
<keyword evidence="7" id="KW-0238">DNA-binding</keyword>
<dbReference type="EMBL" id="HE580276">
    <property type="protein sequence ID" value="CCD26908.1"/>
    <property type="molecule type" value="Genomic_DNA"/>
</dbReference>
<evidence type="ECO:0000256" key="2">
    <source>
        <dbReference type="ARBA" id="ARBA00022723"/>
    </source>
</evidence>
<dbReference type="GO" id="GO:0042791">
    <property type="term" value="P:5S class rRNA transcription by RNA polymerase III"/>
    <property type="evidence" value="ECO:0007669"/>
    <property type="project" value="EnsemblFungi"/>
</dbReference>
<feature type="domain" description="C2H2-type" evidence="13">
    <location>
        <begin position="126"/>
        <end position="149"/>
    </location>
</feature>
<dbReference type="STRING" id="1071378.G0WHC8"/>
<feature type="domain" description="C2H2-type" evidence="13">
    <location>
        <begin position="397"/>
        <end position="421"/>
    </location>
</feature>
<evidence type="ECO:0000256" key="10">
    <source>
        <dbReference type="ARBA" id="ARBA00040434"/>
    </source>
</evidence>
<dbReference type="InterPro" id="IPR036236">
    <property type="entry name" value="Znf_C2H2_sf"/>
</dbReference>
<dbReference type="GeneID" id="11494008"/>
<keyword evidence="8" id="KW-0804">Transcription</keyword>
<protein>
    <recommendedName>
        <fullName evidence="10">Transcription factor IIIA</fullName>
    </recommendedName>
</protein>
<dbReference type="GO" id="GO:0000981">
    <property type="term" value="F:DNA-binding transcription factor activity, RNA polymerase II-specific"/>
    <property type="evidence" value="ECO:0007669"/>
    <property type="project" value="TreeGrafter"/>
</dbReference>
<feature type="domain" description="C2H2-type" evidence="13">
    <location>
        <begin position="66"/>
        <end position="96"/>
    </location>
</feature>
<keyword evidence="5" id="KW-0862">Zinc</keyword>
<evidence type="ECO:0000256" key="9">
    <source>
        <dbReference type="ARBA" id="ARBA00023242"/>
    </source>
</evidence>
<dbReference type="GO" id="GO:0001002">
    <property type="term" value="F:RNA polymerase III type 1 promoter sequence-specific DNA binding"/>
    <property type="evidence" value="ECO:0007669"/>
    <property type="project" value="EnsemblFungi"/>
</dbReference>
<keyword evidence="3" id="KW-0677">Repeat</keyword>
<dbReference type="PANTHER" id="PTHR23235">
    <property type="entry name" value="KRUEPPEL-LIKE TRANSCRIPTION FACTOR"/>
    <property type="match status" value="1"/>
</dbReference>
<evidence type="ECO:0000256" key="6">
    <source>
        <dbReference type="ARBA" id="ARBA00023015"/>
    </source>
</evidence>
<evidence type="ECO:0000256" key="5">
    <source>
        <dbReference type="ARBA" id="ARBA00022833"/>
    </source>
</evidence>
<dbReference type="PROSITE" id="PS50157">
    <property type="entry name" value="ZINC_FINGER_C2H2_2"/>
    <property type="match status" value="6"/>
</dbReference>
<name>G0WHC8_NAUDC</name>
<keyword evidence="6" id="KW-0805">Transcription regulation</keyword>
<gene>
    <name evidence="14" type="primary">NDAI0J00160</name>
    <name evidence="14" type="ordered locus">NDAI_0J00160</name>
</gene>
<dbReference type="Proteomes" id="UP000000689">
    <property type="component" value="Chromosome 10"/>
</dbReference>
<proteinExistence type="predicted"/>
<evidence type="ECO:0000256" key="11">
    <source>
        <dbReference type="PROSITE-ProRule" id="PRU00042"/>
    </source>
</evidence>
<dbReference type="AlphaFoldDB" id="G0WHC8"/>
<evidence type="ECO:0000256" key="7">
    <source>
        <dbReference type="ARBA" id="ARBA00023125"/>
    </source>
</evidence>
<dbReference type="GO" id="GO:0005634">
    <property type="term" value="C:nucleus"/>
    <property type="evidence" value="ECO:0007669"/>
    <property type="project" value="UniProtKB-SubCell"/>
</dbReference>
<feature type="domain" description="C2H2-type" evidence="13">
    <location>
        <begin position="181"/>
        <end position="208"/>
    </location>
</feature>
<evidence type="ECO:0000256" key="12">
    <source>
        <dbReference type="SAM" id="MobiDB-lite"/>
    </source>
</evidence>
<keyword evidence="4 11" id="KW-0863">Zinc-finger</keyword>
<evidence type="ECO:0000256" key="3">
    <source>
        <dbReference type="ARBA" id="ARBA00022737"/>
    </source>
</evidence>
<evidence type="ECO:0000256" key="8">
    <source>
        <dbReference type="ARBA" id="ARBA00023163"/>
    </source>
</evidence>
<dbReference type="Pfam" id="PF00096">
    <property type="entry name" value="zf-C2H2"/>
    <property type="match status" value="4"/>
</dbReference>
<dbReference type="FunFam" id="3.30.160.60:FF:000630">
    <property type="entry name" value="Zinc finger protein 180"/>
    <property type="match status" value="1"/>
</dbReference>
<keyword evidence="9" id="KW-0539">Nucleus</keyword>
<evidence type="ECO:0000313" key="14">
    <source>
        <dbReference type="EMBL" id="CCD26908.1"/>
    </source>
</evidence>
<dbReference type="Pfam" id="PF12874">
    <property type="entry name" value="zf-met"/>
    <property type="match status" value="1"/>
</dbReference>
<evidence type="ECO:0000256" key="4">
    <source>
        <dbReference type="ARBA" id="ARBA00022771"/>
    </source>
</evidence>
<evidence type="ECO:0000259" key="13">
    <source>
        <dbReference type="PROSITE" id="PS50157"/>
    </source>
</evidence>
<dbReference type="Pfam" id="PF13894">
    <property type="entry name" value="zf-C2H2_4"/>
    <property type="match status" value="1"/>
</dbReference>
<keyword evidence="15" id="KW-1185">Reference proteome</keyword>
<accession>G0WHC8</accession>
<keyword evidence="2" id="KW-0479">Metal-binding</keyword>
<evidence type="ECO:0000313" key="15">
    <source>
        <dbReference type="Proteomes" id="UP000000689"/>
    </source>
</evidence>
<dbReference type="OrthoDB" id="4748970at2759"/>
<dbReference type="RefSeq" id="XP_003672151.1">
    <property type="nucleotide sequence ID" value="XM_003672103.1"/>
</dbReference>
<feature type="domain" description="C2H2-type" evidence="13">
    <location>
        <begin position="152"/>
        <end position="182"/>
    </location>
</feature>